<evidence type="ECO:0000259" key="8">
    <source>
        <dbReference type="Pfam" id="PF13382"/>
    </source>
</evidence>
<dbReference type="InterPro" id="IPR006679">
    <property type="entry name" value="Adenine_deam"/>
</dbReference>
<dbReference type="PANTHER" id="PTHR11113:SF2">
    <property type="entry name" value="ADENINE DEAMINASE"/>
    <property type="match status" value="1"/>
</dbReference>
<keyword evidence="10" id="KW-1185">Reference proteome</keyword>
<dbReference type="SUPFAM" id="SSF51556">
    <property type="entry name" value="Metallo-dependent hydrolases"/>
    <property type="match status" value="1"/>
</dbReference>
<sequence length="592" mass="63430">MLEYTPDVRARLSQVALGHMPADLVISHATLVNVHTGELEFDISVAIHSGHIAYVGREPAVGANTQMVDARGQYLIPGLMDGHMHIESSMLSVTEFARAVLPHGTTTVFMDPHEMANVFGLPGIQAMLQEAENVPLRVFTTMPSCVPAAPGMEGPGIVLGPQDVEMGLGLPRVVGLSEVMDFPGVLRGDPSVLEKIRATWDRRLVATGHLPTADPRVIQAYAATGIYSDHESTTRAEALEKARRGIMVMIREGTAWKDVAECIKIITEDGVDPHQCMLVTDDVEPSTLIHEGHLNHVVRRAIQEGVDPVAAIQMATINTARYFHLEDLLGSVAPGKVADLCLIPDLRTMRPSLVLVQGRIVAENGMLTIDLPPTAYPPAFTASIRVNHPITPDDLLIHADPGVKGPVWVRAVSVSNNSVMTRLENVPAVVERGLIQRPDGADWAYAAVIDRHHASGAIGQGLVRGFGLTQGAVASSVAHDSHQLIVMGADFHDMAYAANVLIEAGGGLVAVLNQEVLAIVRLPIAGLLSTESASSVAHELDALKQAWRRLGSSLNAPYMTFSLIALPVIPEVRITTYGLVDVIKASILPLTV</sequence>
<organism evidence="9 10">
    <name type="scientific">Sulfobacillus acidophilus (strain ATCC 700253 / DSM 10332 / NAL)</name>
    <dbReference type="NCBI Taxonomy" id="679936"/>
    <lineage>
        <taxon>Bacteria</taxon>
        <taxon>Bacillati</taxon>
        <taxon>Bacillota</taxon>
        <taxon>Clostridia</taxon>
        <taxon>Eubacteriales</taxon>
        <taxon>Clostridiales Family XVII. Incertae Sedis</taxon>
        <taxon>Sulfobacillus</taxon>
    </lineage>
</organism>
<dbReference type="CDD" id="cd01295">
    <property type="entry name" value="AdeC"/>
    <property type="match status" value="1"/>
</dbReference>
<dbReference type="InterPro" id="IPR026912">
    <property type="entry name" value="Adenine_deam_C"/>
</dbReference>
<dbReference type="GO" id="GO:0000034">
    <property type="term" value="F:adenine deaminase activity"/>
    <property type="evidence" value="ECO:0007669"/>
    <property type="project" value="UniProtKB-UniRule"/>
</dbReference>
<dbReference type="Pfam" id="PF01979">
    <property type="entry name" value="Amidohydro_1"/>
    <property type="match status" value="1"/>
</dbReference>
<dbReference type="KEGG" id="sap:Sulac_2299"/>
<reference evidence="10" key="1">
    <citation type="submission" date="2011-12" db="EMBL/GenBank/DDBJ databases">
        <title>The complete genome of chromosome of Sulfobacillus acidophilus DSM 10332.</title>
        <authorList>
            <person name="Lucas S."/>
            <person name="Han J."/>
            <person name="Lapidus A."/>
            <person name="Bruce D."/>
            <person name="Goodwin L."/>
            <person name="Pitluck S."/>
            <person name="Peters L."/>
            <person name="Kyrpides N."/>
            <person name="Mavromatis K."/>
            <person name="Ivanova N."/>
            <person name="Mikhailova N."/>
            <person name="Chertkov O."/>
            <person name="Saunders E."/>
            <person name="Detter J.C."/>
            <person name="Tapia R."/>
            <person name="Han C."/>
            <person name="Land M."/>
            <person name="Hauser L."/>
            <person name="Markowitz V."/>
            <person name="Cheng J.-F."/>
            <person name="Hugenholtz P."/>
            <person name="Woyke T."/>
            <person name="Wu D."/>
            <person name="Pukall R."/>
            <person name="Gehrich-Schroeter G."/>
            <person name="Schneider S."/>
            <person name="Klenk H.-P."/>
            <person name="Eisen J.A."/>
        </authorList>
    </citation>
    <scope>NUCLEOTIDE SEQUENCE [LARGE SCALE GENOMIC DNA]</scope>
    <source>
        <strain evidence="10">ATCC 700253 / DSM 10332 / NAL</strain>
    </source>
</reference>
<evidence type="ECO:0000313" key="9">
    <source>
        <dbReference type="EMBL" id="AEW05768.1"/>
    </source>
</evidence>
<dbReference type="STRING" id="679936.Sulac_2299"/>
<dbReference type="PANTHER" id="PTHR11113">
    <property type="entry name" value="N-ACETYLGLUCOSAMINE-6-PHOSPHATE DEACETYLASE"/>
    <property type="match status" value="1"/>
</dbReference>
<evidence type="ECO:0000256" key="3">
    <source>
        <dbReference type="ARBA" id="ARBA00022801"/>
    </source>
</evidence>
<evidence type="ECO:0000256" key="2">
    <source>
        <dbReference type="ARBA" id="ARBA00012782"/>
    </source>
</evidence>
<comment type="catalytic activity">
    <reaction evidence="5 6">
        <text>adenine + H2O + H(+) = hypoxanthine + NH4(+)</text>
        <dbReference type="Rhea" id="RHEA:23688"/>
        <dbReference type="ChEBI" id="CHEBI:15377"/>
        <dbReference type="ChEBI" id="CHEBI:15378"/>
        <dbReference type="ChEBI" id="CHEBI:16708"/>
        <dbReference type="ChEBI" id="CHEBI:17368"/>
        <dbReference type="ChEBI" id="CHEBI:28938"/>
        <dbReference type="EC" id="3.5.4.2"/>
    </reaction>
</comment>
<evidence type="ECO:0000256" key="4">
    <source>
        <dbReference type="ARBA" id="ARBA00023211"/>
    </source>
</evidence>
<dbReference type="AlphaFoldDB" id="G8TU96"/>
<dbReference type="Pfam" id="PF13382">
    <property type="entry name" value="Adenine_deam_C"/>
    <property type="match status" value="1"/>
</dbReference>
<dbReference type="InterPro" id="IPR011059">
    <property type="entry name" value="Metal-dep_hydrolase_composite"/>
</dbReference>
<name>G8TU96_SULAD</name>
<evidence type="ECO:0000256" key="1">
    <source>
        <dbReference type="ARBA" id="ARBA00006773"/>
    </source>
</evidence>
<dbReference type="HOGENOM" id="CLU_027935_0_0_9"/>
<dbReference type="EMBL" id="CP003179">
    <property type="protein sequence ID" value="AEW05768.1"/>
    <property type="molecule type" value="Genomic_DNA"/>
</dbReference>
<dbReference type="SUPFAM" id="SSF51338">
    <property type="entry name" value="Composite domain of metallo-dependent hydrolases"/>
    <property type="match status" value="1"/>
</dbReference>
<dbReference type="HAMAP" id="MF_01518">
    <property type="entry name" value="Adenine_deamin"/>
    <property type="match status" value="1"/>
</dbReference>
<dbReference type="InterPro" id="IPR006680">
    <property type="entry name" value="Amidohydro-rel"/>
</dbReference>
<proteinExistence type="inferred from homology"/>
<accession>G8TU96</accession>
<keyword evidence="4 6" id="KW-0464">Manganese</keyword>
<evidence type="ECO:0000259" key="7">
    <source>
        <dbReference type="Pfam" id="PF01979"/>
    </source>
</evidence>
<dbReference type="NCBIfam" id="TIGR01178">
    <property type="entry name" value="ade"/>
    <property type="match status" value="1"/>
</dbReference>
<gene>
    <name evidence="6" type="primary">ade</name>
    <name evidence="9" type="ordered locus">Sulac_2299</name>
</gene>
<dbReference type="Proteomes" id="UP000005439">
    <property type="component" value="Chromosome"/>
</dbReference>
<dbReference type="EC" id="3.5.4.2" evidence="2 6"/>
<feature type="domain" description="Adenine deaminase C-terminal" evidence="8">
    <location>
        <begin position="419"/>
        <end position="584"/>
    </location>
</feature>
<dbReference type="Gene3D" id="2.30.40.10">
    <property type="entry name" value="Urease, subunit C, domain 1"/>
    <property type="match status" value="1"/>
</dbReference>
<comment type="similarity">
    <text evidence="1 6">Belongs to the metallo-dependent hydrolases superfamily. Adenine deaminase family.</text>
</comment>
<comment type="cofactor">
    <cofactor evidence="6">
        <name>Mn(2+)</name>
        <dbReference type="ChEBI" id="CHEBI:29035"/>
    </cofactor>
</comment>
<dbReference type="InterPro" id="IPR032466">
    <property type="entry name" value="Metal_Hydrolase"/>
</dbReference>
<evidence type="ECO:0000256" key="6">
    <source>
        <dbReference type="HAMAP-Rule" id="MF_01518"/>
    </source>
</evidence>
<keyword evidence="3 6" id="KW-0378">Hydrolase</keyword>
<dbReference type="PATRIC" id="fig|679936.5.peg.2382"/>
<protein>
    <recommendedName>
        <fullName evidence="2 6">Adenine deaminase</fullName>
        <shortName evidence="6">Adenase</shortName>
        <shortName evidence="6">Adenine aminase</shortName>
        <ecNumber evidence="2 6">3.5.4.2</ecNumber>
    </recommendedName>
</protein>
<dbReference type="GO" id="GO:0006146">
    <property type="term" value="P:adenine catabolic process"/>
    <property type="evidence" value="ECO:0007669"/>
    <property type="project" value="InterPro"/>
</dbReference>
<evidence type="ECO:0000313" key="10">
    <source>
        <dbReference type="Proteomes" id="UP000005439"/>
    </source>
</evidence>
<dbReference type="Gene3D" id="3.20.20.140">
    <property type="entry name" value="Metal-dependent hydrolases"/>
    <property type="match status" value="1"/>
</dbReference>
<feature type="domain" description="Amidohydrolase-related" evidence="7">
    <location>
        <begin position="74"/>
        <end position="361"/>
    </location>
</feature>
<reference evidence="9 10" key="2">
    <citation type="journal article" date="2012" name="Stand. Genomic Sci.">
        <title>Complete genome sequence of the moderately thermophilic mineral-sulfide-oxidizing firmicute Sulfobacillus acidophilus type strain (NAL(T)).</title>
        <authorList>
            <person name="Anderson I."/>
            <person name="Chertkov O."/>
            <person name="Chen A."/>
            <person name="Saunders E."/>
            <person name="Lapidus A."/>
            <person name="Nolan M."/>
            <person name="Lucas S."/>
            <person name="Hammon N."/>
            <person name="Deshpande S."/>
            <person name="Cheng J.F."/>
            <person name="Han C."/>
            <person name="Tapia R."/>
            <person name="Goodwin L.A."/>
            <person name="Pitluck S."/>
            <person name="Liolios K."/>
            <person name="Pagani I."/>
            <person name="Ivanova N."/>
            <person name="Mikhailova N."/>
            <person name="Pati A."/>
            <person name="Palaniappan K."/>
            <person name="Land M."/>
            <person name="Pan C."/>
            <person name="Rohde M."/>
            <person name="Pukall R."/>
            <person name="Goker M."/>
            <person name="Detter J.C."/>
            <person name="Woyke T."/>
            <person name="Bristow J."/>
            <person name="Eisen J.A."/>
            <person name="Markowitz V."/>
            <person name="Hugenholtz P."/>
            <person name="Kyrpides N.C."/>
            <person name="Klenk H.P."/>
            <person name="Mavromatis K."/>
        </authorList>
    </citation>
    <scope>NUCLEOTIDE SEQUENCE [LARGE SCALE GENOMIC DNA]</scope>
    <source>
        <strain evidence="10">ATCC 700253 / DSM 10332 / NAL</strain>
    </source>
</reference>
<evidence type="ECO:0000256" key="5">
    <source>
        <dbReference type="ARBA" id="ARBA00047720"/>
    </source>
</evidence>